<evidence type="ECO:0000256" key="1">
    <source>
        <dbReference type="SAM" id="MobiDB-lite"/>
    </source>
</evidence>
<evidence type="ECO:0000313" key="2">
    <source>
        <dbReference type="EMBL" id="PIO65848.1"/>
    </source>
</evidence>
<sequence>MNFTLLLSDMMNSLSGIYTYFFFFADNNSYVFMLASQNSTVNRSSRYLHSTTMAPSVKDGTISPMITMMDSPRSERRSNSTSC</sequence>
<dbReference type="AlphaFoldDB" id="A0A2G9U6P1"/>
<evidence type="ECO:0000313" key="3">
    <source>
        <dbReference type="Proteomes" id="UP000230423"/>
    </source>
</evidence>
<protein>
    <submittedName>
        <fullName evidence="2">Uncharacterized protein</fullName>
    </submittedName>
</protein>
<feature type="region of interest" description="Disordered" evidence="1">
    <location>
        <begin position="58"/>
        <end position="83"/>
    </location>
</feature>
<name>A0A2G9U6P1_TELCI</name>
<organism evidence="2 3">
    <name type="scientific">Teladorsagia circumcincta</name>
    <name type="common">Brown stomach worm</name>
    <name type="synonym">Ostertagia circumcincta</name>
    <dbReference type="NCBI Taxonomy" id="45464"/>
    <lineage>
        <taxon>Eukaryota</taxon>
        <taxon>Metazoa</taxon>
        <taxon>Ecdysozoa</taxon>
        <taxon>Nematoda</taxon>
        <taxon>Chromadorea</taxon>
        <taxon>Rhabditida</taxon>
        <taxon>Rhabditina</taxon>
        <taxon>Rhabditomorpha</taxon>
        <taxon>Strongyloidea</taxon>
        <taxon>Trichostrongylidae</taxon>
        <taxon>Teladorsagia</taxon>
    </lineage>
</organism>
<proteinExistence type="predicted"/>
<gene>
    <name evidence="2" type="ORF">TELCIR_12462</name>
</gene>
<feature type="compositionally biased region" description="Basic and acidic residues" evidence="1">
    <location>
        <begin position="72"/>
        <end position="83"/>
    </location>
</feature>
<accession>A0A2G9U6P1</accession>
<dbReference type="Proteomes" id="UP000230423">
    <property type="component" value="Unassembled WGS sequence"/>
</dbReference>
<reference evidence="2 3" key="1">
    <citation type="submission" date="2015-09" db="EMBL/GenBank/DDBJ databases">
        <title>Draft genome of the parasitic nematode Teladorsagia circumcincta isolate WARC Sus (inbred).</title>
        <authorList>
            <person name="Mitreva M."/>
        </authorList>
    </citation>
    <scope>NUCLEOTIDE SEQUENCE [LARGE SCALE GENOMIC DNA]</scope>
    <source>
        <strain evidence="2 3">S</strain>
    </source>
</reference>
<dbReference type="EMBL" id="KZ348677">
    <property type="protein sequence ID" value="PIO65848.1"/>
    <property type="molecule type" value="Genomic_DNA"/>
</dbReference>
<keyword evidence="3" id="KW-1185">Reference proteome</keyword>